<comment type="catalytic activity">
    <reaction evidence="14">
        <text>[molybdopterin-synthase sulfur-carrier protein]-C-terminal Gly-Gly + ATP + H(+) = [molybdopterin-synthase sulfur-carrier protein]-C-terminal Gly-Gly-AMP + diphosphate</text>
        <dbReference type="Rhea" id="RHEA:43616"/>
        <dbReference type="Rhea" id="RHEA-COMP:12159"/>
        <dbReference type="Rhea" id="RHEA-COMP:12202"/>
        <dbReference type="ChEBI" id="CHEBI:15378"/>
        <dbReference type="ChEBI" id="CHEBI:30616"/>
        <dbReference type="ChEBI" id="CHEBI:33019"/>
        <dbReference type="ChEBI" id="CHEBI:90618"/>
        <dbReference type="ChEBI" id="CHEBI:90778"/>
        <dbReference type="EC" id="2.7.7.80"/>
    </reaction>
</comment>
<keyword evidence="5" id="KW-0548">Nucleotidyltransferase</keyword>
<evidence type="ECO:0000256" key="9">
    <source>
        <dbReference type="ARBA" id="ARBA00022833"/>
    </source>
</evidence>
<comment type="catalytic activity">
    <reaction evidence="14">
        <text>[molybdopterin-synthase sulfur-carrier protein]-C-terminal Gly-Gly-AMP + S-sulfanyl-L-cysteinyl-[cysteine desulfurase] + AH2 = [molybdopterin-synthase sulfur-carrier protein]-C-terminal-Gly-aminoethanethioate + L-cysteinyl-[cysteine desulfurase] + A + AMP + 2 H(+)</text>
        <dbReference type="Rhea" id="RHEA:48612"/>
        <dbReference type="Rhea" id="RHEA-COMP:12157"/>
        <dbReference type="Rhea" id="RHEA-COMP:12158"/>
        <dbReference type="Rhea" id="RHEA-COMP:12159"/>
        <dbReference type="Rhea" id="RHEA-COMP:19907"/>
        <dbReference type="ChEBI" id="CHEBI:13193"/>
        <dbReference type="ChEBI" id="CHEBI:15378"/>
        <dbReference type="ChEBI" id="CHEBI:17499"/>
        <dbReference type="ChEBI" id="CHEBI:29950"/>
        <dbReference type="ChEBI" id="CHEBI:61963"/>
        <dbReference type="ChEBI" id="CHEBI:90618"/>
        <dbReference type="ChEBI" id="CHEBI:232372"/>
        <dbReference type="ChEBI" id="CHEBI:456215"/>
        <dbReference type="EC" id="2.8.1.11"/>
    </reaction>
</comment>
<dbReference type="AlphaFoldDB" id="A0A9W4I5I1"/>
<keyword evidence="11 14" id="KW-0501">Molybdenum cofactor biosynthesis</keyword>
<dbReference type="GO" id="GO:0004792">
    <property type="term" value="F:thiosulfate-cyanide sulfurtransferase activity"/>
    <property type="evidence" value="ECO:0007669"/>
    <property type="project" value="TreeGrafter"/>
</dbReference>
<feature type="active site" description="Glycyl thioester intermediate; for adenylyltransferase activity" evidence="14">
    <location>
        <position position="267"/>
    </location>
</feature>
<organism evidence="17 18">
    <name type="scientific">Penicillium salamii</name>
    <dbReference type="NCBI Taxonomy" id="1612424"/>
    <lineage>
        <taxon>Eukaryota</taxon>
        <taxon>Fungi</taxon>
        <taxon>Dikarya</taxon>
        <taxon>Ascomycota</taxon>
        <taxon>Pezizomycotina</taxon>
        <taxon>Eurotiomycetes</taxon>
        <taxon>Eurotiomycetidae</taxon>
        <taxon>Eurotiales</taxon>
        <taxon>Aspergillaceae</taxon>
        <taxon>Penicillium</taxon>
    </lineage>
</organism>
<protein>
    <recommendedName>
        <fullName evidence="14">Adenylyltransferase and sulfurtransferase uba4</fullName>
    </recommendedName>
    <alternativeName>
        <fullName evidence="14">Common component for nitrate reductase and xanthine dehydrogenase protein F</fullName>
    </alternativeName>
    <alternativeName>
        <fullName evidence="14">Ubiquitin-like protein activator 4</fullName>
    </alternativeName>
    <domain>
        <recommendedName>
            <fullName evidence="14">Molybdopterin-synthase adenylyltransferase</fullName>
            <ecNumber evidence="14">2.7.7.80</ecNumber>
        </recommendedName>
        <alternativeName>
            <fullName evidence="14">Adenylyltransferase uba4</fullName>
        </alternativeName>
        <alternativeName>
            <fullName evidence="14">Sulfur carrier protein MOCS2A adenylyltransferase</fullName>
        </alternativeName>
    </domain>
    <domain>
        <recommendedName>
            <fullName evidence="14">Molybdopterin-synthase sulfurtransferase</fullName>
            <ecNumber evidence="14">2.8.1.11</ecNumber>
        </recommendedName>
        <alternativeName>
            <fullName evidence="14">Sulfurtransferase uba4</fullName>
        </alternativeName>
        <alternativeName>
            <fullName evidence="14">Sulfur carrier protein MOCS2A sulfurtransferase</fullName>
        </alternativeName>
    </domain>
</protein>
<dbReference type="InterPro" id="IPR028885">
    <property type="entry name" value="MOCS3/Uba4"/>
</dbReference>
<evidence type="ECO:0000256" key="11">
    <source>
        <dbReference type="ARBA" id="ARBA00023150"/>
    </source>
</evidence>
<comment type="similarity">
    <text evidence="14">In the N-terminal section; belongs to the HesA/MoeB/ThiF family. UBA4 subfamily.</text>
</comment>
<feature type="binding site" evidence="14">
    <location>
        <position position="333"/>
    </location>
    <ligand>
        <name>Zn(2+)</name>
        <dbReference type="ChEBI" id="CHEBI:29105"/>
    </ligand>
</feature>
<evidence type="ECO:0000256" key="10">
    <source>
        <dbReference type="ARBA" id="ARBA00022840"/>
    </source>
</evidence>
<dbReference type="HAMAP" id="MF_03049">
    <property type="entry name" value="MOCS3_Uba4"/>
    <property type="match status" value="1"/>
</dbReference>
<keyword evidence="3 14" id="KW-0808">Transferase</keyword>
<feature type="binding site" evidence="14">
    <location>
        <begin position="140"/>
        <end position="144"/>
    </location>
    <ligand>
        <name>ATP</name>
        <dbReference type="ChEBI" id="CHEBI:30616"/>
    </ligand>
</feature>
<feature type="active site" description="Cysteine persulfide intermediate; for sulfurtransferase activity" evidence="14">
    <location>
        <position position="458"/>
    </location>
</feature>
<dbReference type="GO" id="GO:0032447">
    <property type="term" value="P:protein urmylation"/>
    <property type="evidence" value="ECO:0007669"/>
    <property type="project" value="TreeGrafter"/>
</dbReference>
<accession>A0A9W4I5I1</accession>
<keyword evidence="2 14" id="KW-0963">Cytoplasm</keyword>
<evidence type="ECO:0000256" key="13">
    <source>
        <dbReference type="ARBA" id="ARBA00043893"/>
    </source>
</evidence>
<dbReference type="PANTHER" id="PTHR10953">
    <property type="entry name" value="UBIQUITIN-ACTIVATING ENZYME E1"/>
    <property type="match status" value="1"/>
</dbReference>
<dbReference type="InterPro" id="IPR035985">
    <property type="entry name" value="Ubiquitin-activating_enz"/>
</dbReference>
<evidence type="ECO:0000256" key="4">
    <source>
        <dbReference type="ARBA" id="ARBA00022694"/>
    </source>
</evidence>
<comment type="pathway">
    <text evidence="14">Cofactor biosynthesis; molybdopterin biosynthesis.</text>
</comment>
<sequence>MRPTQMPRGTFGFSRASFSAFARVNVMGSLEETCESLRAQISATEEQLAGLKRDLALAEAQTERENQESGGRWPLLPEEYKRYGRQMIVSQVGLQGQLKLRSAKVLLVGAGGLGCPAAQYLAGAGVGTIGLIDGDTVEVSNLHRQVLHRTANVGKYKVDSAIESLRDLNPHPKYVAHRTHLTPEESPAIFKDYDIILDCTDNPATRYLISDTAVLCGKPLVSASALRTEGQLMVLNNPPRAPGDKTGGPCYRCVFPKPPPADSVVSCADGGIIGPVVGTMGVLQALEAIKVITAPEVVEGTARPRDPPSLHIFSACSSPLVRTIRLRSRRANCAVCSAEATVSLDTIKSGSTDYVFFCGSASLPSLLSPEERISAREYNQKYSVPSESPPSHTVIDVRDEAQFGICSLKNSINIPISSVLASNFAKPADGQEANQIPPWVPPELTNDTDSTNPIYVVCRLGNDSQIVVKKMKELGLDQHGKRFIGDISGGLRSWKEQVDPEWPEY</sequence>
<comment type="function">
    <text evidence="13">Plays a central role in 2-thiolation of mcm(5)S(2)U at tRNA wobble positions of cytosolic tRNA(Lys), tRNA(Glu) and tRNA(Gln). Also essential during biosynthesis of the molybdenum cofactor. Acts by mediating the C-terminal thiocarboxylation of sulfur carriers urm1 and mocs2a. Its N-terminus first activates urm1 and mocs2a as acyl-adenylates (-COAMP), then the persulfide sulfur on the catalytic cysteine is transferred to urm1 and mocs2a to form thiocarboxylation (-COSH) of their C-terminus. The reaction probably involves hydrogen sulfide that is generated from the persulfide intermediate and that acts as a nucleophile towards urm1 and mocs2a. Subsequently, a transient disulfide bond is formed. Does not use thiosulfate as sulfur donor; nfs1 probably acting as a sulfur donor for thiocarboxylation reactions.</text>
</comment>
<evidence type="ECO:0000256" key="3">
    <source>
        <dbReference type="ARBA" id="ARBA00022679"/>
    </source>
</evidence>
<proteinExistence type="inferred from homology"/>
<dbReference type="Gene3D" id="3.40.50.720">
    <property type="entry name" value="NAD(P)-binding Rossmann-like Domain"/>
    <property type="match status" value="1"/>
</dbReference>
<dbReference type="InterPro" id="IPR045886">
    <property type="entry name" value="ThiF/MoeB/HesA"/>
</dbReference>
<evidence type="ECO:0000256" key="15">
    <source>
        <dbReference type="SAM" id="Coils"/>
    </source>
</evidence>
<dbReference type="InterPro" id="IPR036873">
    <property type="entry name" value="Rhodanese-like_dom_sf"/>
</dbReference>
<dbReference type="OrthoDB" id="10261062at2759"/>
<feature type="binding site" evidence="14">
    <location>
        <begin position="201"/>
        <end position="202"/>
    </location>
    <ligand>
        <name>ATP</name>
        <dbReference type="ChEBI" id="CHEBI:30616"/>
    </ligand>
</feature>
<keyword evidence="15" id="KW-0175">Coiled coil</keyword>
<comment type="caution">
    <text evidence="17">The sequence shown here is derived from an EMBL/GenBank/DDBJ whole genome shotgun (WGS) entry which is preliminary data.</text>
</comment>
<evidence type="ECO:0000256" key="5">
    <source>
        <dbReference type="ARBA" id="ARBA00022695"/>
    </source>
</evidence>
<feature type="binding site" evidence="14">
    <location>
        <position position="253"/>
    </location>
    <ligand>
        <name>Zn(2+)</name>
        <dbReference type="ChEBI" id="CHEBI:29105"/>
    </ligand>
</feature>
<keyword evidence="9 14" id="KW-0862">Zinc</keyword>
<feature type="binding site" evidence="14">
    <location>
        <position position="157"/>
    </location>
    <ligand>
        <name>ATP</name>
        <dbReference type="ChEBI" id="CHEBI:30616"/>
    </ligand>
</feature>
<evidence type="ECO:0000313" key="17">
    <source>
        <dbReference type="EMBL" id="CAG8241956.1"/>
    </source>
</evidence>
<comment type="cofactor">
    <cofactor evidence="14">
        <name>Zn(2+)</name>
        <dbReference type="ChEBI" id="CHEBI:29105"/>
    </cofactor>
    <text evidence="14">Binds 1 zinc ion per subunit.</text>
</comment>
<dbReference type="InterPro" id="IPR000594">
    <property type="entry name" value="ThiF_NAD_FAD-bd"/>
</dbReference>
<dbReference type="GO" id="GO:0002143">
    <property type="term" value="P:tRNA wobble position uridine thiolation"/>
    <property type="evidence" value="ECO:0007669"/>
    <property type="project" value="InterPro"/>
</dbReference>
<evidence type="ECO:0000259" key="16">
    <source>
        <dbReference type="PROSITE" id="PS50206"/>
    </source>
</evidence>
<dbReference type="GO" id="GO:0061604">
    <property type="term" value="F:molybdopterin-synthase sulfurtransferase activity"/>
    <property type="evidence" value="ECO:0007669"/>
    <property type="project" value="UniProtKB-EC"/>
</dbReference>
<evidence type="ECO:0000256" key="7">
    <source>
        <dbReference type="ARBA" id="ARBA00022741"/>
    </source>
</evidence>
<dbReference type="Proteomes" id="UP001152646">
    <property type="component" value="Unassembled WGS sequence"/>
</dbReference>
<keyword evidence="6 14" id="KW-0479">Metal-binding</keyword>
<evidence type="ECO:0000256" key="6">
    <source>
        <dbReference type="ARBA" id="ARBA00022723"/>
    </source>
</evidence>
<comment type="subcellular location">
    <subcellularLocation>
        <location evidence="1">Cytoplasm</location>
        <location evidence="1">Cytosol</location>
    </subcellularLocation>
</comment>
<keyword evidence="12 14" id="KW-0511">Multifunctional enzyme</keyword>
<evidence type="ECO:0000256" key="12">
    <source>
        <dbReference type="ARBA" id="ARBA00023268"/>
    </source>
</evidence>
<dbReference type="PANTHER" id="PTHR10953:SF102">
    <property type="entry name" value="ADENYLYLTRANSFERASE AND SULFURTRANSFERASE MOCS3"/>
    <property type="match status" value="1"/>
</dbReference>
<keyword evidence="10 14" id="KW-0067">ATP-binding</keyword>
<dbReference type="Pfam" id="PF00899">
    <property type="entry name" value="ThiF"/>
    <property type="match status" value="1"/>
</dbReference>
<evidence type="ECO:0000313" key="18">
    <source>
        <dbReference type="Proteomes" id="UP001152646"/>
    </source>
</evidence>
<dbReference type="GO" id="GO:0005524">
    <property type="term" value="F:ATP binding"/>
    <property type="evidence" value="ECO:0007669"/>
    <property type="project" value="UniProtKB-KW"/>
</dbReference>
<dbReference type="Pfam" id="PF00581">
    <property type="entry name" value="Rhodanese"/>
    <property type="match status" value="1"/>
</dbReference>
<dbReference type="GO" id="GO:0061605">
    <property type="term" value="F:molybdopterin-synthase adenylyltransferase activity"/>
    <property type="evidence" value="ECO:0007669"/>
    <property type="project" value="UniProtKB-EC"/>
</dbReference>
<dbReference type="GO" id="GO:0042292">
    <property type="term" value="F:URM1 activating enzyme activity"/>
    <property type="evidence" value="ECO:0007669"/>
    <property type="project" value="TreeGrafter"/>
</dbReference>
<dbReference type="GO" id="GO:0046872">
    <property type="term" value="F:metal ion binding"/>
    <property type="evidence" value="ECO:0007669"/>
    <property type="project" value="UniProtKB-KW"/>
</dbReference>
<dbReference type="InterPro" id="IPR001763">
    <property type="entry name" value="Rhodanese-like_dom"/>
</dbReference>
<dbReference type="EC" id="2.7.7.80" evidence="14"/>
<dbReference type="PROSITE" id="PS50206">
    <property type="entry name" value="RHODANESE_3"/>
    <property type="match status" value="1"/>
</dbReference>
<evidence type="ECO:0000256" key="2">
    <source>
        <dbReference type="ARBA" id="ARBA00022490"/>
    </source>
</evidence>
<feature type="coiled-coil region" evidence="15">
    <location>
        <begin position="27"/>
        <end position="68"/>
    </location>
</feature>
<dbReference type="EMBL" id="CAJVPA010000022">
    <property type="protein sequence ID" value="CAG8241956.1"/>
    <property type="molecule type" value="Genomic_DNA"/>
</dbReference>
<dbReference type="EC" id="2.8.1.11" evidence="14"/>
<feature type="binding site" evidence="14">
    <location>
        <position position="133"/>
    </location>
    <ligand>
        <name>ATP</name>
        <dbReference type="ChEBI" id="CHEBI:30616"/>
    </ligand>
</feature>
<dbReference type="SMART" id="SM00450">
    <property type="entry name" value="RHOD"/>
    <property type="match status" value="1"/>
</dbReference>
<dbReference type="FunFam" id="3.40.50.720:FF:000033">
    <property type="entry name" value="Adenylyltransferase and sulfurtransferase MOCS3"/>
    <property type="match status" value="1"/>
</dbReference>
<evidence type="ECO:0000256" key="14">
    <source>
        <dbReference type="HAMAP-Rule" id="MF_03049"/>
    </source>
</evidence>
<feature type="domain" description="Rhodanese" evidence="16">
    <location>
        <begin position="388"/>
        <end position="503"/>
    </location>
</feature>
<comment type="function">
    <text evidence="14">Plays a central role in 2-thiolation of mcm(5)S(2)U at tRNA wobble positions of cytosolic tRNA(Lys), tRNA(Glu) and tRNA(Gln). Also essential during biosynthesis of the molybdenum cofactor. Acts by mediating the C-terminal thiocarboxylation of sulfur carriers urm1 and MOCS2A. Its N-terminus first activates urm1 and MOCS2A as acyl-adenylates (-COAMP), then the persulfide sulfur on the catalytic cysteine is transferred to urm1 and MOCS2A to form thiocarboxylation (-COSH) of their C-terminus. The reaction probably involves hydrogen sulfide that is generated from the persulfide intermediate and that acts as nucleophile towards urm1 and MOCS2A. Subsequently, a transient disulfide bond is formed. Does not use thiosulfate as sulfur donor; nfs1 probably acting as a sulfur donor for thiocarboxylation reactions.</text>
</comment>
<keyword evidence="4 14" id="KW-0819">tRNA processing</keyword>
<evidence type="ECO:0000256" key="1">
    <source>
        <dbReference type="ARBA" id="ARBA00004514"/>
    </source>
</evidence>
<feature type="binding site" evidence="14">
    <location>
        <position position="250"/>
    </location>
    <ligand>
        <name>Zn(2+)</name>
        <dbReference type="ChEBI" id="CHEBI:29105"/>
    </ligand>
</feature>
<keyword evidence="8" id="KW-0833">Ubl conjugation pathway</keyword>
<reference evidence="17" key="1">
    <citation type="submission" date="2021-07" db="EMBL/GenBank/DDBJ databases">
        <authorList>
            <person name="Branca A.L. A."/>
        </authorList>
    </citation>
    <scope>NUCLEOTIDE SEQUENCE</scope>
</reference>
<keyword evidence="7 14" id="KW-0547">Nucleotide-binding</keyword>
<dbReference type="CDD" id="cd00757">
    <property type="entry name" value="ThiF_MoeB_HesA_family"/>
    <property type="match status" value="1"/>
</dbReference>
<dbReference type="Gene3D" id="3.40.250.10">
    <property type="entry name" value="Rhodanese-like domain"/>
    <property type="match status" value="1"/>
</dbReference>
<feature type="binding site" evidence="14">
    <location>
        <position position="336"/>
    </location>
    <ligand>
        <name>Zn(2+)</name>
        <dbReference type="ChEBI" id="CHEBI:29105"/>
    </ligand>
</feature>
<gene>
    <name evidence="14" type="primary">uba4</name>
    <name evidence="14" type="synonym">cnxF</name>
    <name evidence="17" type="ORF">PSALAMII_LOCUS568</name>
</gene>
<evidence type="ECO:0000256" key="8">
    <source>
        <dbReference type="ARBA" id="ARBA00022786"/>
    </source>
</evidence>
<name>A0A9W4I5I1_9EURO</name>
<feature type="binding site" evidence="14">
    <location>
        <position position="112"/>
    </location>
    <ligand>
        <name>ATP</name>
        <dbReference type="ChEBI" id="CHEBI:30616"/>
    </ligand>
</feature>
<dbReference type="GO" id="GO:0005829">
    <property type="term" value="C:cytosol"/>
    <property type="evidence" value="ECO:0007669"/>
    <property type="project" value="UniProtKB-SubCell"/>
</dbReference>
<dbReference type="GO" id="GO:0006777">
    <property type="term" value="P:Mo-molybdopterin cofactor biosynthetic process"/>
    <property type="evidence" value="ECO:0007669"/>
    <property type="project" value="UniProtKB-UniRule"/>
</dbReference>
<dbReference type="SUPFAM" id="SSF69572">
    <property type="entry name" value="Activating enzymes of the ubiquitin-like proteins"/>
    <property type="match status" value="1"/>
</dbReference>
<comment type="pathway">
    <text evidence="14">tRNA modification; 5-methoxycarbonylmethyl-2-thiouridine-tRNA biosynthesis.</text>
</comment>